<proteinExistence type="predicted"/>
<evidence type="ECO:0000256" key="1">
    <source>
        <dbReference type="SAM" id="MobiDB-lite"/>
    </source>
</evidence>
<feature type="region of interest" description="Disordered" evidence="1">
    <location>
        <begin position="1"/>
        <end position="30"/>
    </location>
</feature>
<dbReference type="Proteomes" id="UP000644282">
    <property type="component" value="Unassembled WGS sequence"/>
</dbReference>
<reference evidence="2" key="1">
    <citation type="submission" date="2020-10" db="EMBL/GenBank/DDBJ databases">
        <title>New Zealand Leptospira genomics.</title>
        <authorList>
            <person name="Wilkinson D.A."/>
            <person name="Nisa S."/>
            <person name="Moinet M."/>
            <person name="Benschop J."/>
        </authorList>
    </citation>
    <scope>NUCLEOTIDE SEQUENCE</scope>
    <source>
        <strain evidence="2">ESR8</strain>
    </source>
</reference>
<dbReference type="EMBL" id="JADDXF010000158">
    <property type="protein sequence ID" value="MBE8431986.1"/>
    <property type="molecule type" value="Genomic_DNA"/>
</dbReference>
<evidence type="ECO:0000313" key="3">
    <source>
        <dbReference type="Proteomes" id="UP000644282"/>
    </source>
</evidence>
<sequence>MESEDSDLLEADDDPDLSTESEDRTGDSDVFETVGKNSFEIFSPTEMLNTDKLFRFFLRIDSFVEGCIII</sequence>
<accession>A0AA40WEN1</accession>
<gene>
    <name evidence="2" type="ORF">IQB77_19655</name>
</gene>
<feature type="compositionally biased region" description="Acidic residues" evidence="1">
    <location>
        <begin position="1"/>
        <end position="20"/>
    </location>
</feature>
<organism evidence="2 3">
    <name type="scientific">Leptospira interrogans serovar Pomona</name>
    <dbReference type="NCBI Taxonomy" id="44276"/>
    <lineage>
        <taxon>Bacteria</taxon>
        <taxon>Pseudomonadati</taxon>
        <taxon>Spirochaetota</taxon>
        <taxon>Spirochaetia</taxon>
        <taxon>Leptospirales</taxon>
        <taxon>Leptospiraceae</taxon>
        <taxon>Leptospira</taxon>
    </lineage>
</organism>
<protein>
    <submittedName>
        <fullName evidence="2">Uncharacterized protein</fullName>
    </submittedName>
</protein>
<evidence type="ECO:0000313" key="2">
    <source>
        <dbReference type="EMBL" id="MBE8431986.1"/>
    </source>
</evidence>
<dbReference type="AlphaFoldDB" id="A0AA40WEN1"/>
<comment type="caution">
    <text evidence="2">The sequence shown here is derived from an EMBL/GenBank/DDBJ whole genome shotgun (WGS) entry which is preliminary data.</text>
</comment>
<name>A0AA40WEN1_LEPIR</name>